<proteinExistence type="predicted"/>
<evidence type="ECO:0000313" key="1">
    <source>
        <dbReference type="EMBL" id="QLK00480.1"/>
    </source>
</evidence>
<organism evidence="1">
    <name type="scientific">Micromonospora carbonacea</name>
    <dbReference type="NCBI Taxonomy" id="47853"/>
    <lineage>
        <taxon>Bacteria</taxon>
        <taxon>Bacillati</taxon>
        <taxon>Actinomycetota</taxon>
        <taxon>Actinomycetes</taxon>
        <taxon>Micromonosporales</taxon>
        <taxon>Micromonosporaceae</taxon>
        <taxon>Micromonospora</taxon>
    </lineage>
</organism>
<protein>
    <submittedName>
        <fullName evidence="1">Uncharacterized protein</fullName>
    </submittedName>
</protein>
<name>A0A7D5YAL8_9ACTN</name>
<accession>A0A7D5YAL8</accession>
<gene>
    <name evidence="1" type="ORF">HZU44_10830</name>
</gene>
<reference evidence="1" key="1">
    <citation type="submission" date="2020-08" db="EMBL/GenBank/DDBJ databases">
        <title>A bifunctional nitrone conjugated secondary metabolite targeting the ribosome.</title>
        <authorList>
            <person name="Limbrick E.M."/>
            <person name="Graf M."/>
            <person name="Derewacz D.K."/>
            <person name="Nguyen F."/>
            <person name="Spraggins J.M."/>
            <person name="Wieland M."/>
            <person name="Ynigez-Gutierrez A.E."/>
            <person name="Reisman B.J."/>
            <person name="Zinshteyn B."/>
            <person name="McCulloch K."/>
            <person name="Iverson T.M."/>
            <person name="Green R."/>
            <person name="Wilson D.N."/>
            <person name="Bachmann B.O."/>
        </authorList>
    </citation>
    <scope>NUCLEOTIDE SEQUENCE</scope>
    <source>
        <strain evidence="1">Africana</strain>
    </source>
</reference>
<dbReference type="AlphaFoldDB" id="A0A7D5YAL8"/>
<dbReference type="EMBL" id="CP058905">
    <property type="protein sequence ID" value="QLK00480.1"/>
    <property type="molecule type" value="Genomic_DNA"/>
</dbReference>
<sequence length="55" mass="6082">MPENLEPAGRLLVYQAAISRRFVLICGGDARFDNVTDARLAVFPPDPEHTTHTTT</sequence>